<keyword evidence="4" id="KW-1185">Reference proteome</keyword>
<feature type="domain" description="Mab-21-like HhH/H2TH-like" evidence="2">
    <location>
        <begin position="11"/>
        <end position="83"/>
    </location>
</feature>
<reference evidence="3" key="1">
    <citation type="submission" date="2019-08" db="EMBL/GenBank/DDBJ databases">
        <title>The improved chromosome-level genome for the pearl oyster Pinctada fucata martensii using PacBio sequencing and Hi-C.</title>
        <authorList>
            <person name="Zheng Z."/>
        </authorList>
    </citation>
    <scope>NUCLEOTIDE SEQUENCE</scope>
    <source>
        <strain evidence="3">ZZ-2019</strain>
        <tissue evidence="3">Adductor muscle</tissue>
    </source>
</reference>
<dbReference type="Pfam" id="PF20266">
    <property type="entry name" value="Mab-21_C"/>
    <property type="match status" value="1"/>
</dbReference>
<name>A0AA89BV69_PINIB</name>
<evidence type="ECO:0000256" key="1">
    <source>
        <dbReference type="SAM" id="MobiDB-lite"/>
    </source>
</evidence>
<evidence type="ECO:0000259" key="2">
    <source>
        <dbReference type="Pfam" id="PF20266"/>
    </source>
</evidence>
<comment type="caution">
    <text evidence="3">The sequence shown here is derived from an EMBL/GenBank/DDBJ whole genome shotgun (WGS) entry which is preliminary data.</text>
</comment>
<accession>A0AA89BV69</accession>
<organism evidence="3 4">
    <name type="scientific">Pinctada imbricata</name>
    <name type="common">Atlantic pearl-oyster</name>
    <name type="synonym">Pinctada martensii</name>
    <dbReference type="NCBI Taxonomy" id="66713"/>
    <lineage>
        <taxon>Eukaryota</taxon>
        <taxon>Metazoa</taxon>
        <taxon>Spiralia</taxon>
        <taxon>Lophotrochozoa</taxon>
        <taxon>Mollusca</taxon>
        <taxon>Bivalvia</taxon>
        <taxon>Autobranchia</taxon>
        <taxon>Pteriomorphia</taxon>
        <taxon>Pterioida</taxon>
        <taxon>Pterioidea</taxon>
        <taxon>Pteriidae</taxon>
        <taxon>Pinctada</taxon>
    </lineage>
</organism>
<evidence type="ECO:0000313" key="3">
    <source>
        <dbReference type="EMBL" id="KAK3083538.1"/>
    </source>
</evidence>
<feature type="region of interest" description="Disordered" evidence="1">
    <location>
        <begin position="116"/>
        <end position="153"/>
    </location>
</feature>
<gene>
    <name evidence="3" type="ORF">FSP39_025017</name>
</gene>
<proteinExistence type="predicted"/>
<feature type="compositionally biased region" description="Basic and acidic residues" evidence="1">
    <location>
        <begin position="117"/>
        <end position="153"/>
    </location>
</feature>
<dbReference type="PANTHER" id="PTHR10656:SF69">
    <property type="entry name" value="MAB-21-LIKE HHH_H2TH-LIKE DOMAIN-CONTAINING PROTEIN"/>
    <property type="match status" value="1"/>
</dbReference>
<dbReference type="EMBL" id="VSWD01000014">
    <property type="protein sequence ID" value="KAK3083538.1"/>
    <property type="molecule type" value="Genomic_DNA"/>
</dbReference>
<dbReference type="AlphaFoldDB" id="A0AA89BV69"/>
<dbReference type="Proteomes" id="UP001186944">
    <property type="component" value="Unassembled WGS sequence"/>
</dbReference>
<sequence length="153" mass="18313">MKYHVTRPRIISTYHLKTIFLWTLEKYPPDTWTEENLGQRFLGLLDKLLHHISLRFLPQYFIPADNLFKNLNEDFVQIVVKVVSSMRQRPLDFIYRKNISPWNDEDTGMTIEEMLSWDDKPEEERYPGNNKLKDGCHDDSKHEDCRQGSKLEN</sequence>
<dbReference type="Gene3D" id="1.10.1410.40">
    <property type="match status" value="1"/>
</dbReference>
<evidence type="ECO:0000313" key="4">
    <source>
        <dbReference type="Proteomes" id="UP001186944"/>
    </source>
</evidence>
<protein>
    <recommendedName>
        <fullName evidence="2">Mab-21-like HhH/H2TH-like domain-containing protein</fullName>
    </recommendedName>
</protein>
<dbReference type="PANTHER" id="PTHR10656">
    <property type="entry name" value="CELL FATE DETERMINING PROTEIN MAB21-RELATED"/>
    <property type="match status" value="1"/>
</dbReference>
<dbReference type="InterPro" id="IPR046906">
    <property type="entry name" value="Mab-21_HhH/H2TH-like"/>
</dbReference>